<reference evidence="2" key="2">
    <citation type="submission" date="2020-04" db="EMBL/GenBank/DDBJ databases">
        <authorList>
            <consortium name="NCBI Genome Project"/>
        </authorList>
    </citation>
    <scope>NUCLEOTIDE SEQUENCE</scope>
    <source>
        <strain evidence="2">CBS 342.82</strain>
    </source>
</reference>
<evidence type="ECO:0000313" key="1">
    <source>
        <dbReference type="Proteomes" id="UP000504637"/>
    </source>
</evidence>
<dbReference type="RefSeq" id="XP_033460633.1">
    <property type="nucleotide sequence ID" value="XM_033599598.1"/>
</dbReference>
<name>A0A6J3M9W0_9PEZI</name>
<dbReference type="Proteomes" id="UP000504637">
    <property type="component" value="Unplaced"/>
</dbReference>
<dbReference type="GeneID" id="54357397"/>
<dbReference type="AlphaFoldDB" id="A0A6J3M9W0"/>
<keyword evidence="1" id="KW-1185">Reference proteome</keyword>
<reference evidence="2" key="3">
    <citation type="submission" date="2025-08" db="UniProtKB">
        <authorList>
            <consortium name="RefSeq"/>
        </authorList>
    </citation>
    <scope>IDENTIFICATION</scope>
    <source>
        <strain evidence="2">CBS 342.82</strain>
    </source>
</reference>
<gene>
    <name evidence="2" type="ORF">K489DRAFT_200732</name>
</gene>
<accession>A0A6J3M9W0</accession>
<sequence>MDSQHRIHIMSARFRLWLRRLQYGIVVFRNFTSDGHATSAHAPKLQLGIYQDCSIYRRQSRDASCQTENHRAAVVILRLLWPSQANDKWIRKVKCGWGSYCRRRGIDGPSACKCHASTTCFSPLWNPVATLHDGCPVLRGPGLSSAILPGAYCFHVPDPGPPK</sequence>
<organism evidence="2">
    <name type="scientific">Dissoconium aciculare CBS 342.82</name>
    <dbReference type="NCBI Taxonomy" id="1314786"/>
    <lineage>
        <taxon>Eukaryota</taxon>
        <taxon>Fungi</taxon>
        <taxon>Dikarya</taxon>
        <taxon>Ascomycota</taxon>
        <taxon>Pezizomycotina</taxon>
        <taxon>Dothideomycetes</taxon>
        <taxon>Dothideomycetidae</taxon>
        <taxon>Mycosphaerellales</taxon>
        <taxon>Dissoconiaceae</taxon>
        <taxon>Dissoconium</taxon>
    </lineage>
</organism>
<reference evidence="2" key="1">
    <citation type="submission" date="2020-01" db="EMBL/GenBank/DDBJ databases">
        <authorList>
            <consortium name="DOE Joint Genome Institute"/>
            <person name="Haridas S."/>
            <person name="Albert R."/>
            <person name="Binder M."/>
            <person name="Bloem J."/>
            <person name="Labutti K."/>
            <person name="Salamov A."/>
            <person name="Andreopoulos B."/>
            <person name="Baker S.E."/>
            <person name="Barry K."/>
            <person name="Bills G."/>
            <person name="Bluhm B.H."/>
            <person name="Cannon C."/>
            <person name="Castanera R."/>
            <person name="Culley D.E."/>
            <person name="Daum C."/>
            <person name="Ezra D."/>
            <person name="Gonzalez J.B."/>
            <person name="Henrissat B."/>
            <person name="Kuo A."/>
            <person name="Liang C."/>
            <person name="Lipzen A."/>
            <person name="Lutzoni F."/>
            <person name="Magnuson J."/>
            <person name="Mondo S."/>
            <person name="Nolan M."/>
            <person name="Ohm R."/>
            <person name="Pangilinan J."/>
            <person name="Park H.-J."/>
            <person name="Ramirez L."/>
            <person name="Alfaro M."/>
            <person name="Sun H."/>
            <person name="Tritt A."/>
            <person name="Yoshinaga Y."/>
            <person name="Zwiers L.-H."/>
            <person name="Turgeon B.G."/>
            <person name="Goodwin S.B."/>
            <person name="Spatafora J.W."/>
            <person name="Crous P.W."/>
            <person name="Grigoriev I.V."/>
        </authorList>
    </citation>
    <scope>NUCLEOTIDE SEQUENCE</scope>
    <source>
        <strain evidence="2">CBS 342.82</strain>
    </source>
</reference>
<protein>
    <submittedName>
        <fullName evidence="2">Uncharacterized protein</fullName>
    </submittedName>
</protein>
<proteinExistence type="predicted"/>
<evidence type="ECO:0000313" key="2">
    <source>
        <dbReference type="RefSeq" id="XP_033460633.1"/>
    </source>
</evidence>